<evidence type="ECO:0000256" key="1">
    <source>
        <dbReference type="SAM" id="Phobius"/>
    </source>
</evidence>
<evidence type="ECO:0000313" key="2">
    <source>
        <dbReference type="EMBL" id="CBL17330.1"/>
    </source>
</evidence>
<dbReference type="Proteomes" id="UP000007054">
    <property type="component" value="Chromosome"/>
</dbReference>
<gene>
    <name evidence="2" type="ordered locus">RUM_11900</name>
</gene>
<dbReference type="HOGENOM" id="CLU_1785474_0_0_9"/>
<dbReference type="RefSeq" id="WP_015558237.1">
    <property type="nucleotide sequence ID" value="NC_021039.1"/>
</dbReference>
<dbReference type="PATRIC" id="fig|213810.4.peg.1084"/>
<dbReference type="EMBL" id="FP929052">
    <property type="protein sequence ID" value="CBL17330.1"/>
    <property type="molecule type" value="Genomic_DNA"/>
</dbReference>
<feature type="transmembrane region" description="Helical" evidence="1">
    <location>
        <begin position="12"/>
        <end position="30"/>
    </location>
</feature>
<evidence type="ECO:0000313" key="3">
    <source>
        <dbReference type="Proteomes" id="UP000007054"/>
    </source>
</evidence>
<dbReference type="KEGG" id="rch:RUM_11900"/>
<sequence length="145" mass="16124">MDNSKKRSPWQIANATVLLLHLVLPVWLVAWMYTPAISSILLPVMMICGLLPGVCSKLVKKFQKGKGLLIASRVLAVFAITAFYTPLVVLRSAKEVQLLYPLKRFLYTYGVYGDGRSGIYEALLPEQLPDACTGYRFRTQGTLSA</sequence>
<keyword evidence="1" id="KW-0472">Membrane</keyword>
<reference evidence="2" key="2">
    <citation type="submission" date="2010-03" db="EMBL/GenBank/DDBJ databases">
        <authorList>
            <person name="Pajon A."/>
        </authorList>
    </citation>
    <scope>NUCLEOTIDE SEQUENCE</scope>
    <source>
        <strain evidence="2">Type strain: 18P13</strain>
    </source>
</reference>
<dbReference type="AlphaFoldDB" id="D4LCI5"/>
<keyword evidence="1" id="KW-0812">Transmembrane</keyword>
<feature type="transmembrane region" description="Helical" evidence="1">
    <location>
        <begin position="36"/>
        <end position="55"/>
    </location>
</feature>
<keyword evidence="1" id="KW-1133">Transmembrane helix</keyword>
<name>D4LCI5_RUMC1</name>
<dbReference type="BioCyc" id="RCHA213810:RUM_RS05720-MONOMER"/>
<accession>D4LCI5</accession>
<keyword evidence="3" id="KW-1185">Reference proteome</keyword>
<proteinExistence type="predicted"/>
<dbReference type="GeneID" id="83155929"/>
<reference evidence="2" key="1">
    <citation type="submission" date="2010-03" db="EMBL/GenBank/DDBJ databases">
        <title>The genome sequence of Ruminococcus sp. 18P13.</title>
        <authorList>
            <consortium name="metaHIT consortium -- http://www.metahit.eu/"/>
            <person name="Pajon A."/>
            <person name="Turner K."/>
            <person name="Parkhill J."/>
            <person name="Bernalier A."/>
        </authorList>
    </citation>
    <scope>NUCLEOTIDE SEQUENCE [LARGE SCALE GENOMIC DNA]</scope>
    <source>
        <strain evidence="2">Type strain: 18P13</strain>
    </source>
</reference>
<feature type="transmembrane region" description="Helical" evidence="1">
    <location>
        <begin position="67"/>
        <end position="89"/>
    </location>
</feature>
<organism evidence="2 3">
    <name type="scientific">Ruminococcus champanellensis (strain DSM 18848 / JCM 17042 / KCTC 15320 / 18P13)</name>
    <dbReference type="NCBI Taxonomy" id="213810"/>
    <lineage>
        <taxon>Bacteria</taxon>
        <taxon>Bacillati</taxon>
        <taxon>Bacillota</taxon>
        <taxon>Clostridia</taxon>
        <taxon>Eubacteriales</taxon>
        <taxon>Oscillospiraceae</taxon>
        <taxon>Ruminococcus</taxon>
    </lineage>
</organism>
<protein>
    <submittedName>
        <fullName evidence="2">Uncharacterized protein</fullName>
    </submittedName>
</protein>